<protein>
    <recommendedName>
        <fullName evidence="3">N-acetyltransferase domain-containing protein</fullName>
    </recommendedName>
</protein>
<dbReference type="RefSeq" id="XP_002108643.1">
    <property type="nucleotide sequence ID" value="XM_002108607.1"/>
</dbReference>
<keyword evidence="2" id="KW-1185">Reference proteome</keyword>
<dbReference type="Gene3D" id="3.40.630.30">
    <property type="match status" value="1"/>
</dbReference>
<dbReference type="OrthoDB" id="5799199at2759"/>
<dbReference type="GeneID" id="6749857"/>
<dbReference type="HOGENOM" id="CLU_1125798_0_0_1"/>
<organism evidence="1 2">
    <name type="scientific">Trichoplax adhaerens</name>
    <name type="common">Trichoplax reptans</name>
    <dbReference type="NCBI Taxonomy" id="10228"/>
    <lineage>
        <taxon>Eukaryota</taxon>
        <taxon>Metazoa</taxon>
        <taxon>Placozoa</taxon>
        <taxon>Uniplacotomia</taxon>
        <taxon>Trichoplacea</taxon>
        <taxon>Trichoplacidae</taxon>
        <taxon>Trichoplax</taxon>
    </lineage>
</organism>
<dbReference type="PANTHER" id="PTHR20905:SF1">
    <property type="entry name" value="AT07410P-RELATED"/>
    <property type="match status" value="1"/>
</dbReference>
<dbReference type="InParanoid" id="B3RKV7"/>
<gene>
    <name evidence="1" type="ORF">TRIADDRAFT_51782</name>
</gene>
<dbReference type="AlphaFoldDB" id="B3RKV7"/>
<sequence>MEIFQKSDQIVSIVERFISSPDKTVTDDQHDITYSLMQEEDIAEAAKVTGICYSNYEPMSVALKVTAADHFLFSREFCRIAVGTQYGIVAKNYSGEITGCLIAFPYGTVPDLTNYTNAELAMIQSQYDATLHLLDKLDSSIPAELLENDGTIMHQFMISVMTKNARKGIASILISLCDALAKQNGLKYSVCEAPSSTSKKVYSLLNYKEVHRIDYATFTHGGVKVFSSIPKQGSSACTLMMKDLWIA</sequence>
<dbReference type="CTD" id="6749857"/>
<dbReference type="InterPro" id="IPR016181">
    <property type="entry name" value="Acyl_CoA_acyltransferase"/>
</dbReference>
<dbReference type="PANTHER" id="PTHR20905">
    <property type="entry name" value="N-ACETYLTRANSFERASE-RELATED"/>
    <property type="match status" value="1"/>
</dbReference>
<evidence type="ECO:0000313" key="1">
    <source>
        <dbReference type="EMBL" id="EDV29441.1"/>
    </source>
</evidence>
<reference evidence="1 2" key="1">
    <citation type="journal article" date="2008" name="Nature">
        <title>The Trichoplax genome and the nature of placozoans.</title>
        <authorList>
            <person name="Srivastava M."/>
            <person name="Begovic E."/>
            <person name="Chapman J."/>
            <person name="Putnam N.H."/>
            <person name="Hellsten U."/>
            <person name="Kawashima T."/>
            <person name="Kuo A."/>
            <person name="Mitros T."/>
            <person name="Salamov A."/>
            <person name="Carpenter M.L."/>
            <person name="Signorovitch A.Y."/>
            <person name="Moreno M.A."/>
            <person name="Kamm K."/>
            <person name="Grimwood J."/>
            <person name="Schmutz J."/>
            <person name="Shapiro H."/>
            <person name="Grigoriev I.V."/>
            <person name="Buss L.W."/>
            <person name="Schierwater B."/>
            <person name="Dellaporta S.L."/>
            <person name="Rokhsar D.S."/>
        </authorList>
    </citation>
    <scope>NUCLEOTIDE SEQUENCE [LARGE SCALE GENOMIC DNA]</scope>
    <source>
        <strain evidence="1 2">Grell-BS-1999</strain>
    </source>
</reference>
<dbReference type="SUPFAM" id="SSF55729">
    <property type="entry name" value="Acyl-CoA N-acyltransferases (Nat)"/>
    <property type="match status" value="1"/>
</dbReference>
<dbReference type="PhylomeDB" id="B3RKV7"/>
<evidence type="ECO:0008006" key="3">
    <source>
        <dbReference type="Google" id="ProtNLM"/>
    </source>
</evidence>
<dbReference type="KEGG" id="tad:TRIADDRAFT_51782"/>
<name>B3RKV7_TRIAD</name>
<dbReference type="Proteomes" id="UP000009022">
    <property type="component" value="Unassembled WGS sequence"/>
</dbReference>
<evidence type="ECO:0000313" key="2">
    <source>
        <dbReference type="Proteomes" id="UP000009022"/>
    </source>
</evidence>
<dbReference type="GO" id="GO:0008080">
    <property type="term" value="F:N-acetyltransferase activity"/>
    <property type="evidence" value="ECO:0000318"/>
    <property type="project" value="GO_Central"/>
</dbReference>
<proteinExistence type="predicted"/>
<dbReference type="EMBL" id="DS985241">
    <property type="protein sequence ID" value="EDV29441.1"/>
    <property type="molecule type" value="Genomic_DNA"/>
</dbReference>
<accession>B3RKV7</accession>